<dbReference type="Pfam" id="PF03992">
    <property type="entry name" value="ABM"/>
    <property type="match status" value="1"/>
</dbReference>
<dbReference type="EMBL" id="BJXB01000008">
    <property type="protein sequence ID" value="GEM46414.1"/>
    <property type="molecule type" value="Genomic_DNA"/>
</dbReference>
<proteinExistence type="predicted"/>
<keyword evidence="3" id="KW-0503">Monooxygenase</keyword>
<sequence>MTFSVSRLVRPDRIAEFEAWVKGFGEIAQKYPGHLGVGVIRPVDGAAPEYTMIIRFDSYDNFKNWQESPERQEWLDRSEPMIQGEPRMNIIPGLEYWFTPPTAPVLKTPPQHKQVVAVMLGLFPLSLVMAWVGPHWFSGMPFVVRQFFSSVIVVVLMTYLVMPNINKWLRVWLTK</sequence>
<comment type="caution">
    <text evidence="3">The sequence shown here is derived from an EMBL/GenBank/DDBJ whole genome shotgun (WGS) entry which is preliminary data.</text>
</comment>
<dbReference type="Proteomes" id="UP000321306">
    <property type="component" value="Unassembled WGS sequence"/>
</dbReference>
<keyword evidence="1" id="KW-0812">Transmembrane</keyword>
<accession>A0A511N0P2</accession>
<feature type="domain" description="ABM" evidence="2">
    <location>
        <begin position="1"/>
        <end position="91"/>
    </location>
</feature>
<dbReference type="PROSITE" id="PS51725">
    <property type="entry name" value="ABM"/>
    <property type="match status" value="1"/>
</dbReference>
<dbReference type="AlphaFoldDB" id="A0A511N0P2"/>
<organism evidence="3 4">
    <name type="scientific">Deinococcus cellulosilyticus (strain DSM 18568 / NBRC 106333 / KACC 11606 / 5516J-15)</name>
    <dbReference type="NCBI Taxonomy" id="1223518"/>
    <lineage>
        <taxon>Bacteria</taxon>
        <taxon>Thermotogati</taxon>
        <taxon>Deinococcota</taxon>
        <taxon>Deinococci</taxon>
        <taxon>Deinococcales</taxon>
        <taxon>Deinococcaceae</taxon>
        <taxon>Deinococcus</taxon>
    </lineage>
</organism>
<dbReference type="PANTHER" id="PTHR40057:SF1">
    <property type="entry name" value="SLR1162 PROTEIN"/>
    <property type="match status" value="1"/>
</dbReference>
<dbReference type="Gene3D" id="3.30.70.100">
    <property type="match status" value="1"/>
</dbReference>
<dbReference type="InterPro" id="IPR011008">
    <property type="entry name" value="Dimeric_a/b-barrel"/>
</dbReference>
<dbReference type="SUPFAM" id="SSF54909">
    <property type="entry name" value="Dimeric alpha+beta barrel"/>
    <property type="match status" value="1"/>
</dbReference>
<name>A0A511N0P2_DEIC1</name>
<evidence type="ECO:0000313" key="3">
    <source>
        <dbReference type="EMBL" id="GEM46414.1"/>
    </source>
</evidence>
<dbReference type="GO" id="GO:0004497">
    <property type="term" value="F:monooxygenase activity"/>
    <property type="evidence" value="ECO:0007669"/>
    <property type="project" value="UniProtKB-KW"/>
</dbReference>
<reference evidence="3 4" key="1">
    <citation type="submission" date="2019-07" db="EMBL/GenBank/DDBJ databases">
        <title>Whole genome shotgun sequence of Deinococcus cellulosilyticus NBRC 106333.</title>
        <authorList>
            <person name="Hosoyama A."/>
            <person name="Uohara A."/>
            <person name="Ohji S."/>
            <person name="Ichikawa N."/>
        </authorList>
    </citation>
    <scope>NUCLEOTIDE SEQUENCE [LARGE SCALE GENOMIC DNA]</scope>
    <source>
        <strain evidence="3 4">NBRC 106333</strain>
    </source>
</reference>
<keyword evidence="4" id="KW-1185">Reference proteome</keyword>
<dbReference type="InterPro" id="IPR007138">
    <property type="entry name" value="ABM_dom"/>
</dbReference>
<feature type="transmembrane region" description="Helical" evidence="1">
    <location>
        <begin position="143"/>
        <end position="162"/>
    </location>
</feature>
<evidence type="ECO:0000256" key="1">
    <source>
        <dbReference type="SAM" id="Phobius"/>
    </source>
</evidence>
<protein>
    <submittedName>
        <fullName evidence="3">Antibiotic biosynthesis monooxygenase</fullName>
    </submittedName>
</protein>
<feature type="transmembrane region" description="Helical" evidence="1">
    <location>
        <begin position="115"/>
        <end position="137"/>
    </location>
</feature>
<keyword evidence="1" id="KW-1133">Transmembrane helix</keyword>
<keyword evidence="3" id="KW-0560">Oxidoreductase</keyword>
<dbReference type="InterPro" id="IPR038762">
    <property type="entry name" value="ABM_predict"/>
</dbReference>
<evidence type="ECO:0000259" key="2">
    <source>
        <dbReference type="PROSITE" id="PS51725"/>
    </source>
</evidence>
<keyword evidence="1" id="KW-0472">Membrane</keyword>
<dbReference type="PANTHER" id="PTHR40057">
    <property type="entry name" value="SLR1162 PROTEIN"/>
    <property type="match status" value="1"/>
</dbReference>
<gene>
    <name evidence="3" type="ORF">DC3_20490</name>
</gene>
<evidence type="ECO:0000313" key="4">
    <source>
        <dbReference type="Proteomes" id="UP000321306"/>
    </source>
</evidence>